<sequence>MRPPEGPESVYRHDSPFLAVEESRRPLSPVGEYGGNVHRSQPLSERSAAGHQRHTRHAPERNSHELSSDLIFAASTHVSRASNAVKRS</sequence>
<reference evidence="2 3" key="1">
    <citation type="submission" date="2019-04" db="EMBL/GenBank/DDBJ databases">
        <authorList>
            <consortium name="DOE Joint Genome Institute"/>
            <person name="Mondo S."/>
            <person name="Kjaerbolling I."/>
            <person name="Vesth T."/>
            <person name="Frisvad J.C."/>
            <person name="Nybo J.L."/>
            <person name="Theobald S."/>
            <person name="Kildgaard S."/>
            <person name="Isbrandt T."/>
            <person name="Kuo A."/>
            <person name="Sato A."/>
            <person name="Lyhne E.K."/>
            <person name="Kogle M.E."/>
            <person name="Wiebenga A."/>
            <person name="Kun R.S."/>
            <person name="Lubbers R.J."/>
            <person name="Makela M.R."/>
            <person name="Barry K."/>
            <person name="Chovatia M."/>
            <person name="Clum A."/>
            <person name="Daum C."/>
            <person name="Haridas S."/>
            <person name="He G."/>
            <person name="LaButti K."/>
            <person name="Lipzen A."/>
            <person name="Riley R."/>
            <person name="Salamov A."/>
            <person name="Simmons B.A."/>
            <person name="Magnuson J.K."/>
            <person name="Henrissat B."/>
            <person name="Mortensen U.H."/>
            <person name="Larsen T.O."/>
            <person name="Devries R.P."/>
            <person name="Grigoriev I.V."/>
            <person name="Machida M."/>
            <person name="Baker S.E."/>
            <person name="Andersen M.R."/>
            <person name="Cantor M.N."/>
            <person name="Hua S.X."/>
        </authorList>
    </citation>
    <scope>NUCLEOTIDE SEQUENCE [LARGE SCALE GENOMIC DNA]</scope>
    <source>
        <strain evidence="2 3">CBS 119388</strain>
    </source>
</reference>
<evidence type="ECO:0000256" key="1">
    <source>
        <dbReference type="SAM" id="MobiDB-lite"/>
    </source>
</evidence>
<evidence type="ECO:0000313" key="3">
    <source>
        <dbReference type="Proteomes" id="UP000325579"/>
    </source>
</evidence>
<name>A0A5N7CVE9_9EURO</name>
<feature type="compositionally biased region" description="Basic and acidic residues" evidence="1">
    <location>
        <begin position="10"/>
        <end position="25"/>
    </location>
</feature>
<evidence type="ECO:0000313" key="2">
    <source>
        <dbReference type="EMBL" id="KAE8397697.1"/>
    </source>
</evidence>
<dbReference type="RefSeq" id="XP_031935016.1">
    <property type="nucleotide sequence ID" value="XM_032090771.1"/>
</dbReference>
<feature type="compositionally biased region" description="Basic and acidic residues" evidence="1">
    <location>
        <begin position="57"/>
        <end position="67"/>
    </location>
</feature>
<keyword evidence="3" id="KW-1185">Reference proteome</keyword>
<proteinExistence type="predicted"/>
<dbReference type="GeneID" id="43675462"/>
<accession>A0A5N7CVE9</accession>
<dbReference type="Proteomes" id="UP000325579">
    <property type="component" value="Unassembled WGS sequence"/>
</dbReference>
<dbReference type="AlphaFoldDB" id="A0A5N7CVE9"/>
<organism evidence="2 3">
    <name type="scientific">Aspergillus pseudonomiae</name>
    <dbReference type="NCBI Taxonomy" id="1506151"/>
    <lineage>
        <taxon>Eukaryota</taxon>
        <taxon>Fungi</taxon>
        <taxon>Dikarya</taxon>
        <taxon>Ascomycota</taxon>
        <taxon>Pezizomycotina</taxon>
        <taxon>Eurotiomycetes</taxon>
        <taxon>Eurotiomycetidae</taxon>
        <taxon>Eurotiales</taxon>
        <taxon>Aspergillaceae</taxon>
        <taxon>Aspergillus</taxon>
        <taxon>Aspergillus subgen. Circumdati</taxon>
    </lineage>
</organism>
<protein>
    <submittedName>
        <fullName evidence="2">Uncharacterized protein</fullName>
    </submittedName>
</protein>
<gene>
    <name evidence="2" type="ORF">BDV37DRAFT_49762</name>
</gene>
<dbReference type="EMBL" id="ML736882">
    <property type="protein sequence ID" value="KAE8397697.1"/>
    <property type="molecule type" value="Genomic_DNA"/>
</dbReference>
<feature type="region of interest" description="Disordered" evidence="1">
    <location>
        <begin position="1"/>
        <end position="69"/>
    </location>
</feature>